<dbReference type="GO" id="GO:0045505">
    <property type="term" value="F:dynein intermediate chain binding"/>
    <property type="evidence" value="ECO:0007669"/>
    <property type="project" value="InterPro"/>
</dbReference>
<evidence type="ECO:0000313" key="2">
    <source>
        <dbReference type="EMBL" id="CAF4310510.1"/>
    </source>
</evidence>
<reference evidence="2" key="1">
    <citation type="submission" date="2021-02" db="EMBL/GenBank/DDBJ databases">
        <authorList>
            <person name="Nowell W R."/>
        </authorList>
    </citation>
    <scope>NUCLEOTIDE SEQUENCE</scope>
</reference>
<evidence type="ECO:0000313" key="3">
    <source>
        <dbReference type="Proteomes" id="UP000663868"/>
    </source>
</evidence>
<dbReference type="InterPro" id="IPR026983">
    <property type="entry name" value="DHC"/>
</dbReference>
<dbReference type="AlphaFoldDB" id="A0A820IKN3"/>
<dbReference type="InterPro" id="IPR013594">
    <property type="entry name" value="Dynein_heavy_tail"/>
</dbReference>
<dbReference type="Pfam" id="PF08385">
    <property type="entry name" value="DHC_N1"/>
    <property type="match status" value="1"/>
</dbReference>
<evidence type="ECO:0000259" key="1">
    <source>
        <dbReference type="Pfam" id="PF08385"/>
    </source>
</evidence>
<dbReference type="GO" id="GO:0007018">
    <property type="term" value="P:microtubule-based movement"/>
    <property type="evidence" value="ECO:0007669"/>
    <property type="project" value="InterPro"/>
</dbReference>
<proteinExistence type="predicted"/>
<organism evidence="2 3">
    <name type="scientific">Adineta steineri</name>
    <dbReference type="NCBI Taxonomy" id="433720"/>
    <lineage>
        <taxon>Eukaryota</taxon>
        <taxon>Metazoa</taxon>
        <taxon>Spiralia</taxon>
        <taxon>Gnathifera</taxon>
        <taxon>Rotifera</taxon>
        <taxon>Eurotatoria</taxon>
        <taxon>Bdelloidea</taxon>
        <taxon>Adinetida</taxon>
        <taxon>Adinetidae</taxon>
        <taxon>Adineta</taxon>
    </lineage>
</organism>
<dbReference type="PANTHER" id="PTHR46532:SF11">
    <property type="entry name" value="DYNEIN AXONEMAL HEAVY CHAIN 12"/>
    <property type="match status" value="1"/>
</dbReference>
<sequence>MHDKHSNKPLMINNFHKDDIFHSIQLFQQRLNEIYEICECMIIFGWYRNGQKENLPLFSGIQGTEYQRTLENSQQAFDRTLYLLKRHSKYMLDISTNASSIWSQELKRFFESIHEIELIIVKLINEAITKAITIEQMIDILEIFVNFQSRTIINHILIDKTRDIYRLFLSEIEDIQTQIAAHQTLDDMKNSTHIFDLFLPHYSAKAMWIHSLIKRITKNYNLLIQSSNLPDLIQQNDIKFAYE</sequence>
<gene>
    <name evidence="2" type="ORF">KXQ929_LOCUS46049</name>
</gene>
<feature type="non-terminal residue" evidence="2">
    <location>
        <position position="1"/>
    </location>
</feature>
<dbReference type="GO" id="GO:0005858">
    <property type="term" value="C:axonemal dynein complex"/>
    <property type="evidence" value="ECO:0007669"/>
    <property type="project" value="TreeGrafter"/>
</dbReference>
<comment type="caution">
    <text evidence="2">The sequence shown here is derived from an EMBL/GenBank/DDBJ whole genome shotgun (WGS) entry which is preliminary data.</text>
</comment>
<dbReference type="EMBL" id="CAJOBB010014915">
    <property type="protein sequence ID" value="CAF4310510.1"/>
    <property type="molecule type" value="Genomic_DNA"/>
</dbReference>
<protein>
    <recommendedName>
        <fullName evidence="1">Dynein heavy chain tail domain-containing protein</fullName>
    </recommendedName>
</protein>
<feature type="domain" description="Dynein heavy chain tail" evidence="1">
    <location>
        <begin position="14"/>
        <end position="225"/>
    </location>
</feature>
<accession>A0A820IKN3</accession>
<dbReference type="GO" id="GO:0051959">
    <property type="term" value="F:dynein light intermediate chain binding"/>
    <property type="evidence" value="ECO:0007669"/>
    <property type="project" value="InterPro"/>
</dbReference>
<name>A0A820IKN3_9BILA</name>
<dbReference type="PANTHER" id="PTHR46532">
    <property type="entry name" value="MALE FERTILITY FACTOR KL5"/>
    <property type="match status" value="1"/>
</dbReference>
<dbReference type="Proteomes" id="UP000663868">
    <property type="component" value="Unassembled WGS sequence"/>
</dbReference>